<dbReference type="InterPro" id="IPR011032">
    <property type="entry name" value="GroES-like_sf"/>
</dbReference>
<evidence type="ECO:0000256" key="1">
    <source>
        <dbReference type="ARBA" id="ARBA00023002"/>
    </source>
</evidence>
<accession>A0ABS7CJ79</accession>
<dbReference type="Proteomes" id="UP001519887">
    <property type="component" value="Unassembled WGS sequence"/>
</dbReference>
<keyword evidence="1" id="KW-0560">Oxidoreductase</keyword>
<protein>
    <submittedName>
        <fullName evidence="3">Alcohol dehydrogenase catalytic domain-containing protein</fullName>
    </submittedName>
</protein>
<dbReference type="InterPro" id="IPR050129">
    <property type="entry name" value="Zn_alcohol_dh"/>
</dbReference>
<dbReference type="PANTHER" id="PTHR43401">
    <property type="entry name" value="L-THREONINE 3-DEHYDROGENASE"/>
    <property type="match status" value="1"/>
</dbReference>
<sequence>MQALIYEGPRLMNMRETEEPVAGEDEVLIRVAFSGICGSELSGYLGKNSLRKPPVIFGHEFSGTIASL</sequence>
<dbReference type="EMBL" id="JAHZIK010002604">
    <property type="protein sequence ID" value="MBW7460988.1"/>
    <property type="molecule type" value="Genomic_DNA"/>
</dbReference>
<dbReference type="InterPro" id="IPR013154">
    <property type="entry name" value="ADH-like_N"/>
</dbReference>
<evidence type="ECO:0000259" key="2">
    <source>
        <dbReference type="Pfam" id="PF08240"/>
    </source>
</evidence>
<organism evidence="3 4">
    <name type="scientific">Paenibacillus sepulcri</name>
    <dbReference type="NCBI Taxonomy" id="359917"/>
    <lineage>
        <taxon>Bacteria</taxon>
        <taxon>Bacillati</taxon>
        <taxon>Bacillota</taxon>
        <taxon>Bacilli</taxon>
        <taxon>Bacillales</taxon>
        <taxon>Paenibacillaceae</taxon>
        <taxon>Paenibacillus</taxon>
    </lineage>
</organism>
<dbReference type="PANTHER" id="PTHR43401:SF2">
    <property type="entry name" value="L-THREONINE 3-DEHYDROGENASE"/>
    <property type="match status" value="1"/>
</dbReference>
<proteinExistence type="predicted"/>
<dbReference type="Gene3D" id="3.90.180.10">
    <property type="entry name" value="Medium-chain alcohol dehydrogenases, catalytic domain"/>
    <property type="match status" value="1"/>
</dbReference>
<name>A0ABS7CJ79_9BACL</name>
<reference evidence="3 4" key="1">
    <citation type="submission" date="2021-07" db="EMBL/GenBank/DDBJ databases">
        <title>Paenibacillus radiodurans sp. nov., isolated from the southeastern edge of Tengger Desert.</title>
        <authorList>
            <person name="Zhang G."/>
        </authorList>
    </citation>
    <scope>NUCLEOTIDE SEQUENCE [LARGE SCALE GENOMIC DNA]</scope>
    <source>
        <strain evidence="3 4">CCM 7311</strain>
    </source>
</reference>
<gene>
    <name evidence="3" type="ORF">K0U00_43725</name>
</gene>
<keyword evidence="4" id="KW-1185">Reference proteome</keyword>
<evidence type="ECO:0000313" key="4">
    <source>
        <dbReference type="Proteomes" id="UP001519887"/>
    </source>
</evidence>
<evidence type="ECO:0000313" key="3">
    <source>
        <dbReference type="EMBL" id="MBW7460988.1"/>
    </source>
</evidence>
<feature type="non-terminal residue" evidence="3">
    <location>
        <position position="68"/>
    </location>
</feature>
<feature type="domain" description="Alcohol dehydrogenase-like N-terminal" evidence="2">
    <location>
        <begin position="23"/>
        <end position="67"/>
    </location>
</feature>
<dbReference type="Pfam" id="PF08240">
    <property type="entry name" value="ADH_N"/>
    <property type="match status" value="1"/>
</dbReference>
<dbReference type="SUPFAM" id="SSF50129">
    <property type="entry name" value="GroES-like"/>
    <property type="match status" value="1"/>
</dbReference>
<comment type="caution">
    <text evidence="3">The sequence shown here is derived from an EMBL/GenBank/DDBJ whole genome shotgun (WGS) entry which is preliminary data.</text>
</comment>